<evidence type="ECO:0000313" key="3">
    <source>
        <dbReference type="Proteomes" id="UP001295423"/>
    </source>
</evidence>
<dbReference type="EMBL" id="CAKOGP040002092">
    <property type="protein sequence ID" value="CAJ1961978.1"/>
    <property type="molecule type" value="Genomic_DNA"/>
</dbReference>
<dbReference type="Proteomes" id="UP001295423">
    <property type="component" value="Unassembled WGS sequence"/>
</dbReference>
<name>A0AAD2G3Z0_9STRA</name>
<reference evidence="2" key="1">
    <citation type="submission" date="2023-08" db="EMBL/GenBank/DDBJ databases">
        <authorList>
            <person name="Audoor S."/>
            <person name="Bilcke G."/>
        </authorList>
    </citation>
    <scope>NUCLEOTIDE SEQUENCE</scope>
</reference>
<gene>
    <name evidence="2" type="ORF">CYCCA115_LOCUS19466</name>
</gene>
<feature type="region of interest" description="Disordered" evidence="1">
    <location>
        <begin position="1"/>
        <end position="26"/>
    </location>
</feature>
<comment type="caution">
    <text evidence="2">The sequence shown here is derived from an EMBL/GenBank/DDBJ whole genome shotgun (WGS) entry which is preliminary data.</text>
</comment>
<evidence type="ECO:0000256" key="1">
    <source>
        <dbReference type="SAM" id="MobiDB-lite"/>
    </source>
</evidence>
<evidence type="ECO:0000313" key="2">
    <source>
        <dbReference type="EMBL" id="CAJ1961978.1"/>
    </source>
</evidence>
<protein>
    <submittedName>
        <fullName evidence="2">Uncharacterized protein</fullName>
    </submittedName>
</protein>
<accession>A0AAD2G3Z0</accession>
<proteinExistence type="predicted"/>
<organism evidence="2 3">
    <name type="scientific">Cylindrotheca closterium</name>
    <dbReference type="NCBI Taxonomy" id="2856"/>
    <lineage>
        <taxon>Eukaryota</taxon>
        <taxon>Sar</taxon>
        <taxon>Stramenopiles</taxon>
        <taxon>Ochrophyta</taxon>
        <taxon>Bacillariophyta</taxon>
        <taxon>Bacillariophyceae</taxon>
        <taxon>Bacillariophycidae</taxon>
        <taxon>Bacillariales</taxon>
        <taxon>Bacillariaceae</taxon>
        <taxon>Cylindrotheca</taxon>
    </lineage>
</organism>
<feature type="region of interest" description="Disordered" evidence="1">
    <location>
        <begin position="165"/>
        <end position="186"/>
    </location>
</feature>
<dbReference type="AlphaFoldDB" id="A0AAD2G3Z0"/>
<feature type="compositionally biased region" description="Basic and acidic residues" evidence="1">
    <location>
        <begin position="1"/>
        <end position="12"/>
    </location>
</feature>
<keyword evidence="3" id="KW-1185">Reference proteome</keyword>
<sequence length="299" mass="33951">MTMQEQDGRVGDRATTTDSNLHFADDASQSSLVSAITLEDAILPSNRNPLHSLQEQRRLSDLSPEDVERLMDSFGQQLNVTRFSDCSEGRLCKPCSMPQRKTSMGHWKSNQDCDEVLLSCQPCAMPQRKPSLNHRQSCLYHQDVQPCLIPLQKPSMGHDWESTLDHPAAHQQPCSMPQRKPSMNHRTNSLDYSEELHDSNRSTFLKTEMPFGSIDSYDDAETTGKKTVPILATKTGEPRRKYGARRKEKDRAGLGFRHKIESDTSLELVDVFVGRRGPRSSRANRQNYAWDLRAAHQIE</sequence>